<dbReference type="EMBL" id="FNAC01000014">
    <property type="protein sequence ID" value="SDD08514.1"/>
    <property type="molecule type" value="Genomic_DNA"/>
</dbReference>
<evidence type="ECO:0000313" key="2">
    <source>
        <dbReference type="Proteomes" id="UP000199060"/>
    </source>
</evidence>
<organism evidence="1 2">
    <name type="scientific">Algoriphagus faecimaris</name>
    <dbReference type="NCBI Taxonomy" id="686796"/>
    <lineage>
        <taxon>Bacteria</taxon>
        <taxon>Pseudomonadati</taxon>
        <taxon>Bacteroidota</taxon>
        <taxon>Cytophagia</taxon>
        <taxon>Cytophagales</taxon>
        <taxon>Cyclobacteriaceae</taxon>
        <taxon>Algoriphagus</taxon>
    </lineage>
</organism>
<dbReference type="Proteomes" id="UP000199060">
    <property type="component" value="Unassembled WGS sequence"/>
</dbReference>
<accession>A0A1G6RVT7</accession>
<protein>
    <submittedName>
        <fullName evidence="1">HicA toxin of toxin-antitoxin</fullName>
    </submittedName>
</protein>
<proteinExistence type="predicted"/>
<reference evidence="2" key="1">
    <citation type="submission" date="2016-10" db="EMBL/GenBank/DDBJ databases">
        <authorList>
            <person name="Varghese N."/>
            <person name="Submissions S."/>
        </authorList>
    </citation>
    <scope>NUCLEOTIDE SEQUENCE [LARGE SCALE GENOMIC DNA]</scope>
    <source>
        <strain evidence="2">DSM 23095</strain>
    </source>
</reference>
<dbReference type="STRING" id="686796.SAMN04488104_101446"/>
<dbReference type="OrthoDB" id="1447122at2"/>
<dbReference type="Pfam" id="PF07927">
    <property type="entry name" value="HicA_toxin"/>
    <property type="match status" value="1"/>
</dbReference>
<evidence type="ECO:0000313" key="1">
    <source>
        <dbReference type="EMBL" id="SDD08514.1"/>
    </source>
</evidence>
<keyword evidence="2" id="KW-1185">Reference proteome</keyword>
<dbReference type="InterPro" id="IPR012933">
    <property type="entry name" value="HicA_mRNA_interferase"/>
</dbReference>
<name>A0A1G6RVT7_9BACT</name>
<dbReference type="AlphaFoldDB" id="A0A1G6RVT7"/>
<dbReference type="GO" id="GO:0003729">
    <property type="term" value="F:mRNA binding"/>
    <property type="evidence" value="ECO:0007669"/>
    <property type="project" value="InterPro"/>
</dbReference>
<dbReference type="RefSeq" id="WP_087938960.1">
    <property type="nucleotide sequence ID" value="NZ_FNAC01000014.1"/>
</dbReference>
<gene>
    <name evidence="1" type="ORF">SAMN04488104_101446</name>
</gene>
<sequence>MTKLEKLKIRLLSYPKDFTFSELEKLLSQLGFDELKLGKTAGSRKAFYHQELDLLIRLHKPHPIPVLKSYLIKEVIQQLKKVNLL</sequence>